<keyword evidence="1" id="KW-0472">Membrane</keyword>
<gene>
    <name evidence="2" type="ORF">Clopa_0417</name>
</gene>
<evidence type="ECO:0000256" key="1">
    <source>
        <dbReference type="SAM" id="Phobius"/>
    </source>
</evidence>
<name>R4JXD5_CLOPA</name>
<keyword evidence="1" id="KW-1133">Transmembrane helix</keyword>
<accession>R4JXD5</accession>
<dbReference type="KEGG" id="cpas:Clopa_0417"/>
<dbReference type="Proteomes" id="UP000013523">
    <property type="component" value="Chromosome"/>
</dbReference>
<protein>
    <submittedName>
        <fullName evidence="2">Uncharacterized protein</fullName>
    </submittedName>
</protein>
<evidence type="ECO:0000313" key="3">
    <source>
        <dbReference type="Proteomes" id="UP000013523"/>
    </source>
</evidence>
<reference evidence="2 3" key="1">
    <citation type="submission" date="2012-01" db="EMBL/GenBank/DDBJ databases">
        <title>Complete sequence of chromosome of Clostridium pasteurianum BC1.</title>
        <authorList>
            <consortium name="US DOE Joint Genome Institute"/>
            <person name="Lucas S."/>
            <person name="Han J."/>
            <person name="Lapidus A."/>
            <person name="Cheng J.-F."/>
            <person name="Goodwin L."/>
            <person name="Pitluck S."/>
            <person name="Peters L."/>
            <person name="Mikhailova N."/>
            <person name="Teshima H."/>
            <person name="Detter J.C."/>
            <person name="Han C."/>
            <person name="Tapia R."/>
            <person name="Land M."/>
            <person name="Hauser L."/>
            <person name="Kyrpides N."/>
            <person name="Ivanova N."/>
            <person name="Pagani I."/>
            <person name="Dunn J."/>
            <person name="Taghavi S."/>
            <person name="Francis A."/>
            <person name="van der Lelie D."/>
            <person name="Woyke T."/>
        </authorList>
    </citation>
    <scope>NUCLEOTIDE SEQUENCE [LARGE SCALE GENOMIC DNA]</scope>
    <source>
        <strain evidence="2 3">BC1</strain>
    </source>
</reference>
<dbReference type="PATRIC" id="fig|86416.3.peg.395"/>
<sequence length="53" mass="6295">MVILDILFLGLVYYILMELCTIIITKEVFDNTKFRNKTLRCYNISVLIYGFLI</sequence>
<dbReference type="EMBL" id="CP003261">
    <property type="protein sequence ID" value="AGK95477.1"/>
    <property type="molecule type" value="Genomic_DNA"/>
</dbReference>
<dbReference type="AlphaFoldDB" id="R4JXD5"/>
<dbReference type="STRING" id="86416.Clopa_0417"/>
<keyword evidence="3" id="KW-1185">Reference proteome</keyword>
<proteinExistence type="predicted"/>
<evidence type="ECO:0000313" key="2">
    <source>
        <dbReference type="EMBL" id="AGK95477.1"/>
    </source>
</evidence>
<feature type="transmembrane region" description="Helical" evidence="1">
    <location>
        <begin position="6"/>
        <end position="25"/>
    </location>
</feature>
<organism evidence="2 3">
    <name type="scientific">Clostridium pasteurianum BC1</name>
    <dbReference type="NCBI Taxonomy" id="86416"/>
    <lineage>
        <taxon>Bacteria</taxon>
        <taxon>Bacillati</taxon>
        <taxon>Bacillota</taxon>
        <taxon>Clostridia</taxon>
        <taxon>Eubacteriales</taxon>
        <taxon>Clostridiaceae</taxon>
        <taxon>Clostridium</taxon>
    </lineage>
</organism>
<dbReference type="HOGENOM" id="CLU_3060221_0_0_9"/>
<keyword evidence="1" id="KW-0812">Transmembrane</keyword>